<dbReference type="NCBIfam" id="TIGR02669">
    <property type="entry name" value="SpoIID_LytB"/>
    <property type="match status" value="1"/>
</dbReference>
<dbReference type="OrthoDB" id="9794671at2"/>
<dbReference type="GO" id="GO:0030288">
    <property type="term" value="C:outer membrane-bounded periplasmic space"/>
    <property type="evidence" value="ECO:0007669"/>
    <property type="project" value="TreeGrafter"/>
</dbReference>
<feature type="domain" description="Sporulation stage II protein D amidase enhancer LytB N-terminal" evidence="3">
    <location>
        <begin position="172"/>
        <end position="261"/>
    </location>
</feature>
<feature type="region of interest" description="Disordered" evidence="1">
    <location>
        <begin position="59"/>
        <end position="79"/>
    </location>
</feature>
<organism evidence="4 5">
    <name type="scientific">Dialister hominis</name>
    <dbReference type="NCBI Taxonomy" id="2582419"/>
    <lineage>
        <taxon>Bacteria</taxon>
        <taxon>Bacillati</taxon>
        <taxon>Bacillota</taxon>
        <taxon>Negativicutes</taxon>
        <taxon>Veillonellales</taxon>
        <taxon>Veillonellaceae</taxon>
        <taxon>Dialister</taxon>
    </lineage>
</organism>
<keyword evidence="4" id="KW-0131">Cell cycle</keyword>
<evidence type="ECO:0000256" key="2">
    <source>
        <dbReference type="SAM" id="SignalP"/>
    </source>
</evidence>
<feature type="compositionally biased region" description="Basic and acidic residues" evidence="1">
    <location>
        <begin position="66"/>
        <end position="78"/>
    </location>
</feature>
<dbReference type="EMBL" id="AP019697">
    <property type="protein sequence ID" value="BBK24677.1"/>
    <property type="molecule type" value="Genomic_DNA"/>
</dbReference>
<dbReference type="PANTHER" id="PTHR30032:SF4">
    <property type="entry name" value="AMIDASE ENHANCER"/>
    <property type="match status" value="1"/>
</dbReference>
<dbReference type="AlphaFoldDB" id="A0A8D4UTV6"/>
<evidence type="ECO:0000313" key="5">
    <source>
        <dbReference type="Proteomes" id="UP000320585"/>
    </source>
</evidence>
<dbReference type="GO" id="GO:0030435">
    <property type="term" value="P:sporulation resulting in formation of a cellular spore"/>
    <property type="evidence" value="ECO:0007669"/>
    <property type="project" value="InterPro"/>
</dbReference>
<reference evidence="5" key="1">
    <citation type="submission" date="2019-05" db="EMBL/GenBank/DDBJ databases">
        <title>Complete genome sequencing of Dialister sp. strain 5BBH33.</title>
        <authorList>
            <person name="Sakamoto M."/>
            <person name="Murakami T."/>
            <person name="Mori H."/>
        </authorList>
    </citation>
    <scope>NUCLEOTIDE SEQUENCE [LARGE SCALE GENOMIC DNA]</scope>
    <source>
        <strain evidence="5">5BBH33</strain>
    </source>
</reference>
<feature type="chain" id="PRO_5038711728" evidence="2">
    <location>
        <begin position="27"/>
        <end position="443"/>
    </location>
</feature>
<dbReference type="Proteomes" id="UP000320585">
    <property type="component" value="Chromosome"/>
</dbReference>
<dbReference type="RefSeq" id="WP_143332361.1">
    <property type="nucleotide sequence ID" value="NZ_AP019697.1"/>
</dbReference>
<dbReference type="InterPro" id="IPR013486">
    <property type="entry name" value="SpoIID/LytB"/>
</dbReference>
<dbReference type="InterPro" id="IPR013693">
    <property type="entry name" value="SpoIID/LytB_N"/>
</dbReference>
<evidence type="ECO:0000259" key="3">
    <source>
        <dbReference type="Pfam" id="PF08486"/>
    </source>
</evidence>
<sequence length="443" mass="47863">MRRKIITIALAALMAASAGISAKAEAIPIQRRPVTITHMSVPAVPASPSVKKTAYQNEKTISKAGSKTEKEERKDEKPISTSPLIEVGLISGSELRLAGASDFNAKAGGKTIGKYKTGSVVVLTRKGSNVYVNGKKAGREVLFAPARNVPGFLVKGNKYRGDMKAIPSSWGNGITLINVLPMEDYLKGVVPSEIVPSWRMDAIKAQAVAARTYATYHRNGYRSSGYDVTDDTRTQVYRGFSAETAATNRAVSETAGEVVTYAGKPIDALFHSSGGGFTENSENVWGSVIPYLRGVKEESSTYLMTPWKKTMTMASFTKSLENAGYKIGDLKSIKLSHLKKGEANHSSDRGISGRVKSVVFVGKKGRATVSGERLQRLYGLDSTLFDISAKGKELTITGYGYGHGLGLSQWGAEAMAEKHGDGKNYYKTILSHYFTGTKIEKIY</sequence>
<evidence type="ECO:0000313" key="4">
    <source>
        <dbReference type="EMBL" id="BBK24677.1"/>
    </source>
</evidence>
<dbReference type="GeneID" id="92715828"/>
<accession>A0A8D4UTV6</accession>
<dbReference type="KEGG" id="dho:Dia5BBH33_06120"/>
<gene>
    <name evidence="4" type="ORF">Dia5BBH33_06120</name>
</gene>
<dbReference type="GO" id="GO:0051301">
    <property type="term" value="P:cell division"/>
    <property type="evidence" value="ECO:0007669"/>
    <property type="project" value="UniProtKB-KW"/>
</dbReference>
<dbReference type="PANTHER" id="PTHR30032">
    <property type="entry name" value="N-ACETYLMURAMOYL-L-ALANINE AMIDASE-RELATED"/>
    <property type="match status" value="1"/>
</dbReference>
<proteinExistence type="predicted"/>
<dbReference type="Pfam" id="PF08486">
    <property type="entry name" value="SpoIID"/>
    <property type="match status" value="1"/>
</dbReference>
<protein>
    <submittedName>
        <fullName evidence="4">Cell division protein</fullName>
    </submittedName>
</protein>
<keyword evidence="2" id="KW-0732">Signal</keyword>
<feature type="signal peptide" evidence="2">
    <location>
        <begin position="1"/>
        <end position="26"/>
    </location>
</feature>
<evidence type="ECO:0000256" key="1">
    <source>
        <dbReference type="SAM" id="MobiDB-lite"/>
    </source>
</evidence>
<dbReference type="InterPro" id="IPR051922">
    <property type="entry name" value="Bact_Sporulation_Assoc"/>
</dbReference>
<keyword evidence="5" id="KW-1185">Reference proteome</keyword>
<keyword evidence="4" id="KW-0132">Cell division</keyword>
<name>A0A8D4UTV6_9FIRM</name>